<feature type="region of interest" description="Disordered" evidence="1">
    <location>
        <begin position="98"/>
        <end position="118"/>
    </location>
</feature>
<dbReference type="Proteomes" id="UP000277498">
    <property type="component" value="Unassembled WGS sequence"/>
</dbReference>
<dbReference type="EMBL" id="UXAW01000045">
    <property type="protein sequence ID" value="VDC22691.1"/>
    <property type="molecule type" value="Genomic_DNA"/>
</dbReference>
<evidence type="ECO:0000313" key="3">
    <source>
        <dbReference type="Proteomes" id="UP000277498"/>
    </source>
</evidence>
<name>A0A3P5WTR7_9RHOB</name>
<reference evidence="2 3" key="1">
    <citation type="submission" date="2018-11" db="EMBL/GenBank/DDBJ databases">
        <authorList>
            <person name="Criscuolo A."/>
        </authorList>
    </citation>
    <scope>NUCLEOTIDE SEQUENCE [LARGE SCALE GENOMIC DNA]</scope>
    <source>
        <strain evidence="2">ACIP111625</strain>
    </source>
</reference>
<organism evidence="2 3">
    <name type="scientific">Pseudogemmobacter humi</name>
    <dbReference type="NCBI Taxonomy" id="2483812"/>
    <lineage>
        <taxon>Bacteria</taxon>
        <taxon>Pseudomonadati</taxon>
        <taxon>Pseudomonadota</taxon>
        <taxon>Alphaproteobacteria</taxon>
        <taxon>Rhodobacterales</taxon>
        <taxon>Paracoccaceae</taxon>
        <taxon>Pseudogemmobacter</taxon>
    </lineage>
</organism>
<keyword evidence="3" id="KW-1185">Reference proteome</keyword>
<evidence type="ECO:0000313" key="2">
    <source>
        <dbReference type="EMBL" id="VDC22691.1"/>
    </source>
</evidence>
<accession>A0A3P5WTR7</accession>
<dbReference type="OrthoDB" id="8447184at2"/>
<feature type="compositionally biased region" description="Basic and acidic residues" evidence="1">
    <location>
        <begin position="109"/>
        <end position="118"/>
    </location>
</feature>
<gene>
    <name evidence="2" type="ORF">XINFAN_00855</name>
</gene>
<proteinExistence type="predicted"/>
<dbReference type="RefSeq" id="WP_124085285.1">
    <property type="nucleotide sequence ID" value="NZ_UXAW01000045.1"/>
</dbReference>
<dbReference type="AlphaFoldDB" id="A0A3P5WTR7"/>
<sequence length="141" mass="14964">MSALTQTERDILAGIADYLIPEAEGMPSASQVNLASELADRVFAVRHDLVGPVRGALGKVPGLAGEVAAKKLADIDPEGFHAITTVASAGYFMSPKTREALGYPGQESRPFDPDKTTDYLEDGLLQPVIDRGPIYKPTPGL</sequence>
<protein>
    <submittedName>
        <fullName evidence="2">Uncharacterized protein</fullName>
    </submittedName>
</protein>
<evidence type="ECO:0000256" key="1">
    <source>
        <dbReference type="SAM" id="MobiDB-lite"/>
    </source>
</evidence>